<dbReference type="GO" id="GO:0008170">
    <property type="term" value="F:N-methyltransferase activity"/>
    <property type="evidence" value="ECO:0007669"/>
    <property type="project" value="InterPro"/>
</dbReference>
<evidence type="ECO:0000256" key="5">
    <source>
        <dbReference type="ARBA" id="ARBA00022747"/>
    </source>
</evidence>
<dbReference type="GO" id="GO:0003677">
    <property type="term" value="F:DNA binding"/>
    <property type="evidence" value="ECO:0007669"/>
    <property type="project" value="InterPro"/>
</dbReference>
<gene>
    <name evidence="7" type="ORF">CLNEO_09160</name>
</gene>
<dbReference type="RefSeq" id="WP_066085173.1">
    <property type="nucleotide sequence ID" value="NZ_LRVM01000002.1"/>
</dbReference>
<dbReference type="EMBL" id="LRVM01000002">
    <property type="protein sequence ID" value="KXL53690.1"/>
    <property type="molecule type" value="Genomic_DNA"/>
</dbReference>
<dbReference type="AlphaFoldDB" id="A0A136WGZ7"/>
<organism evidence="7 8">
    <name type="scientific">Anaerotignum neopropionicum</name>
    <dbReference type="NCBI Taxonomy" id="36847"/>
    <lineage>
        <taxon>Bacteria</taxon>
        <taxon>Bacillati</taxon>
        <taxon>Bacillota</taxon>
        <taxon>Clostridia</taxon>
        <taxon>Lachnospirales</taxon>
        <taxon>Anaerotignaceae</taxon>
        <taxon>Anaerotignum</taxon>
    </lineage>
</organism>
<name>A0A136WGZ7_9FIRM</name>
<dbReference type="SUPFAM" id="SSF53335">
    <property type="entry name" value="S-adenosyl-L-methionine-dependent methyltransferases"/>
    <property type="match status" value="1"/>
</dbReference>
<proteinExistence type="inferred from homology"/>
<dbReference type="Pfam" id="PF01555">
    <property type="entry name" value="N6_N4_Mtase"/>
    <property type="match status" value="1"/>
</dbReference>
<feature type="domain" description="DNA methylase N-4/N-6" evidence="6">
    <location>
        <begin position="115"/>
        <end position="439"/>
    </location>
</feature>
<sequence>MTENNLNGQSLNILQENISALRQLFPEVCCEDKVDFNKLKQLLGEYVDDSKERYSFTWNGKGKALRLSQTPSLGTLRPYPEEEESKNWDTTQNMYIEGDNLEVLKLLQKSYHGKIKMIYIDPPYNTGGDFVYPDDFSDSIENYKRITGQVDDEGRKLGTNSEANGRYHTDWLNMMYPRLRLARNLLTDNGIIFISADDNEIGNLYKLCCEVFGDANFVANFIWEKRKTRENRKIISVRHDYVLCFVKNYEFRSEAIGLDIMTEDAIERYKNPDNDSRGVWTSVPAIAQAGHGTKSQFYTLTTPNGRKVDPPSGSCWRYTQTKMEEAIADNRIWFGSDGNGVPRIKKFLTEGKQGLTPETLLFADNVGTNDSGKRELVSLFDEIAAFETPKPSTLIKYLQQICNDSSDAIILDFFSGSATTAHAVMKLNAEDGGNRKFICVQLPEPCAEGTEAAKAGYKTICEIGKERIRRAGEKIKAEVEEQNAQIMLGEEPKQVPDIGFKVFKLDNSNLKKWSDAGAYIQNEKGELEFDMDKFQTILKDTVGNFLDGRSELDVVYEIMLKMGLDLTYPLEQHSFEGKNVYSVGFGALMICLDDNITASVAEGMVSLYQELAPNVWKAVFKDNGFASDSAKTNIKEILKCAGLEEDAFITI</sequence>
<keyword evidence="3 7" id="KW-0808">Transferase</keyword>
<evidence type="ECO:0000259" key="6">
    <source>
        <dbReference type="Pfam" id="PF01555"/>
    </source>
</evidence>
<evidence type="ECO:0000313" key="8">
    <source>
        <dbReference type="Proteomes" id="UP000070539"/>
    </source>
</evidence>
<dbReference type="PIRSF" id="PIRSF015855">
    <property type="entry name" value="TypeIII_Mtase_mKpnI"/>
    <property type="match status" value="1"/>
</dbReference>
<keyword evidence="2 7" id="KW-0489">Methyltransferase</keyword>
<evidence type="ECO:0000256" key="4">
    <source>
        <dbReference type="ARBA" id="ARBA00022691"/>
    </source>
</evidence>
<dbReference type="GO" id="GO:0032259">
    <property type="term" value="P:methylation"/>
    <property type="evidence" value="ECO:0007669"/>
    <property type="project" value="UniProtKB-KW"/>
</dbReference>
<dbReference type="GO" id="GO:0009307">
    <property type="term" value="P:DNA restriction-modification system"/>
    <property type="evidence" value="ECO:0007669"/>
    <property type="project" value="UniProtKB-KW"/>
</dbReference>
<evidence type="ECO:0000256" key="3">
    <source>
        <dbReference type="ARBA" id="ARBA00022679"/>
    </source>
</evidence>
<evidence type="ECO:0000256" key="2">
    <source>
        <dbReference type="ARBA" id="ARBA00022603"/>
    </source>
</evidence>
<dbReference type="InterPro" id="IPR029063">
    <property type="entry name" value="SAM-dependent_MTases_sf"/>
</dbReference>
<accession>A0A136WGZ7</accession>
<dbReference type="PATRIC" id="fig|36847.3.peg.1076"/>
<dbReference type="InterPro" id="IPR002052">
    <property type="entry name" value="DNA_methylase_N6_adenine_CS"/>
</dbReference>
<comment type="similarity">
    <text evidence="1">Belongs to the N(4)/N(6)-methyltransferase family.</text>
</comment>
<dbReference type="PRINTS" id="PR00506">
    <property type="entry name" value="D21N6MTFRASE"/>
</dbReference>
<dbReference type="Proteomes" id="UP000070539">
    <property type="component" value="Unassembled WGS sequence"/>
</dbReference>
<comment type="caution">
    <text evidence="7">The sequence shown here is derived from an EMBL/GenBank/DDBJ whole genome shotgun (WGS) entry which is preliminary data.</text>
</comment>
<evidence type="ECO:0000256" key="1">
    <source>
        <dbReference type="ARBA" id="ARBA00006594"/>
    </source>
</evidence>
<dbReference type="OrthoDB" id="9800801at2"/>
<evidence type="ECO:0000313" key="7">
    <source>
        <dbReference type="EMBL" id="KXL53690.1"/>
    </source>
</evidence>
<dbReference type="PROSITE" id="PS00092">
    <property type="entry name" value="N6_MTASE"/>
    <property type="match status" value="1"/>
</dbReference>
<dbReference type="STRING" id="36847.CLNEO_09160"/>
<keyword evidence="8" id="KW-1185">Reference proteome</keyword>
<keyword evidence="5" id="KW-0680">Restriction system</keyword>
<dbReference type="REBASE" id="149813">
    <property type="entry name" value="M.CneX4ORF9160P"/>
</dbReference>
<dbReference type="InterPro" id="IPR002941">
    <property type="entry name" value="DNA_methylase_N4/N6"/>
</dbReference>
<keyword evidence="4" id="KW-0949">S-adenosyl-L-methionine</keyword>
<reference evidence="7 8" key="1">
    <citation type="submission" date="2016-01" db="EMBL/GenBank/DDBJ databases">
        <title>Genome sequence of Clostridium neopropionicum X4, DSM-3847.</title>
        <authorList>
            <person name="Poehlein A."/>
            <person name="Beck M.H."/>
            <person name="Bengelsdorf F.R."/>
            <person name="Daniel R."/>
            <person name="Duerre P."/>
        </authorList>
    </citation>
    <scope>NUCLEOTIDE SEQUENCE [LARGE SCALE GENOMIC DNA]</scope>
    <source>
        <strain evidence="7 8">DSM-3847</strain>
    </source>
</reference>
<dbReference type="Gene3D" id="3.40.50.150">
    <property type="entry name" value="Vaccinia Virus protein VP39"/>
    <property type="match status" value="1"/>
</dbReference>
<protein>
    <submittedName>
        <fullName evidence="7">Putative methyltransferase</fullName>
    </submittedName>
</protein>
<dbReference type="InterPro" id="IPR002295">
    <property type="entry name" value="N4/N6-MTase_EcoPI_Mod-like"/>
</dbReference>